<dbReference type="Pfam" id="PF17171">
    <property type="entry name" value="GST_C_6"/>
    <property type="match status" value="1"/>
</dbReference>
<dbReference type="RefSeq" id="WP_153250795.1">
    <property type="nucleotide sequence ID" value="NZ_CP044205.1"/>
</dbReference>
<dbReference type="SFLD" id="SFLDG01200">
    <property type="entry name" value="SUF1.1"/>
    <property type="match status" value="1"/>
</dbReference>
<reference evidence="2 3" key="1">
    <citation type="submission" date="2019-09" db="EMBL/GenBank/DDBJ databases">
        <title>Ecophysiology of the spiral-shaped methanotroph Methylospira mobilis as revealed by the complete genome sequence.</title>
        <authorList>
            <person name="Oshkin I.Y."/>
            <person name="Dedysh S.N."/>
            <person name="Miroshnikov K."/>
            <person name="Danilova O.V."/>
            <person name="Hakobyan A."/>
            <person name="Liesack W."/>
        </authorList>
    </citation>
    <scope>NUCLEOTIDE SEQUENCE [LARGE SCALE GENOMIC DNA]</scope>
    <source>
        <strain evidence="2 3">Shm1</strain>
    </source>
</reference>
<dbReference type="InterPro" id="IPR040079">
    <property type="entry name" value="Glutathione_S-Trfase"/>
</dbReference>
<feature type="domain" description="GST N-terminal" evidence="1">
    <location>
        <begin position="7"/>
        <end position="79"/>
    </location>
</feature>
<dbReference type="KEGG" id="mmob:F6R98_21155"/>
<organism evidence="2 3">
    <name type="scientific">Candidatus Methylospira mobilis</name>
    <dbReference type="NCBI Taxonomy" id="1808979"/>
    <lineage>
        <taxon>Bacteria</taxon>
        <taxon>Pseudomonadati</taxon>
        <taxon>Pseudomonadota</taxon>
        <taxon>Gammaproteobacteria</taxon>
        <taxon>Methylococcales</taxon>
        <taxon>Methylococcaceae</taxon>
        <taxon>Candidatus Methylospira</taxon>
    </lineage>
</organism>
<proteinExistence type="predicted"/>
<dbReference type="OrthoDB" id="9810080at2"/>
<dbReference type="InterPro" id="IPR050931">
    <property type="entry name" value="Mito_Protein_Transport_Metaxin"/>
</dbReference>
<dbReference type="InterPro" id="IPR004045">
    <property type="entry name" value="Glutathione_S-Trfase_N"/>
</dbReference>
<dbReference type="InterPro" id="IPR026928">
    <property type="entry name" value="FAX/IsoI-like"/>
</dbReference>
<evidence type="ECO:0000259" key="1">
    <source>
        <dbReference type="PROSITE" id="PS50404"/>
    </source>
</evidence>
<dbReference type="Gene3D" id="1.20.1050.10">
    <property type="match status" value="1"/>
</dbReference>
<sequence>MIKLYKFGPVGDVCDASPFCVKVEAYLKLAGIPYETLNGAQYLRKAPKGKLPYIEDNGNIVPDSSFILQYLKETYGKDIDSHLSGTDKAIAHAFIKMIDEHLYWVLVHARWALEHNANTLNKLFFGGIPFPLNKVVACRARNDVRQALYKQGIGRLSDDEIAEKGNLDLKALSDFLGVKDYFFGDKPTTLDITAYGILSQFILVSEFSAPIFDKAKSHENLVEFTNRLHKDLKVGWGQ</sequence>
<dbReference type="Gene3D" id="3.40.30.10">
    <property type="entry name" value="Glutaredoxin"/>
    <property type="match status" value="1"/>
</dbReference>
<dbReference type="PANTHER" id="PTHR12289">
    <property type="entry name" value="METAXIN RELATED"/>
    <property type="match status" value="1"/>
</dbReference>
<accession>A0A5Q0BM43</accession>
<keyword evidence="2" id="KW-0808">Transferase</keyword>
<dbReference type="Pfam" id="PF17172">
    <property type="entry name" value="GST_N_4"/>
    <property type="match status" value="1"/>
</dbReference>
<dbReference type="InParanoid" id="A0A5Q0BM43"/>
<keyword evidence="3" id="KW-1185">Reference proteome</keyword>
<dbReference type="SFLD" id="SFLDS00019">
    <property type="entry name" value="Glutathione_Transferase_(cytos"/>
    <property type="match status" value="1"/>
</dbReference>
<dbReference type="GO" id="GO:0005737">
    <property type="term" value="C:cytoplasm"/>
    <property type="evidence" value="ECO:0007669"/>
    <property type="project" value="TreeGrafter"/>
</dbReference>
<dbReference type="SFLD" id="SFLDG01180">
    <property type="entry name" value="SUF1"/>
    <property type="match status" value="1"/>
</dbReference>
<dbReference type="InterPro" id="IPR036249">
    <property type="entry name" value="Thioredoxin-like_sf"/>
</dbReference>
<dbReference type="InterPro" id="IPR033468">
    <property type="entry name" value="Metaxin_GST"/>
</dbReference>
<name>A0A5Q0BM43_9GAMM</name>
<evidence type="ECO:0000313" key="2">
    <source>
        <dbReference type="EMBL" id="QFY44830.1"/>
    </source>
</evidence>
<dbReference type="EMBL" id="CP044205">
    <property type="protein sequence ID" value="QFY44830.1"/>
    <property type="molecule type" value="Genomic_DNA"/>
</dbReference>
<dbReference type="CDD" id="cd03080">
    <property type="entry name" value="GST_N_Metaxin_like"/>
    <property type="match status" value="1"/>
</dbReference>
<gene>
    <name evidence="2" type="ORF">F6R98_21155</name>
</gene>
<dbReference type="Proteomes" id="UP000325755">
    <property type="component" value="Chromosome"/>
</dbReference>
<dbReference type="InterPro" id="IPR036282">
    <property type="entry name" value="Glutathione-S-Trfase_C_sf"/>
</dbReference>
<dbReference type="SUPFAM" id="SSF52833">
    <property type="entry name" value="Thioredoxin-like"/>
    <property type="match status" value="1"/>
</dbReference>
<dbReference type="PROSITE" id="PS50404">
    <property type="entry name" value="GST_NTER"/>
    <property type="match status" value="1"/>
</dbReference>
<dbReference type="CDD" id="cd03193">
    <property type="entry name" value="GST_C_Metaxin"/>
    <property type="match status" value="1"/>
</dbReference>
<evidence type="ECO:0000313" key="3">
    <source>
        <dbReference type="Proteomes" id="UP000325755"/>
    </source>
</evidence>
<dbReference type="GO" id="GO:0016740">
    <property type="term" value="F:transferase activity"/>
    <property type="evidence" value="ECO:0007669"/>
    <property type="project" value="UniProtKB-KW"/>
</dbReference>
<dbReference type="AlphaFoldDB" id="A0A5Q0BM43"/>
<dbReference type="InterPro" id="IPR012336">
    <property type="entry name" value="Thioredoxin-like_fold"/>
</dbReference>
<protein>
    <submittedName>
        <fullName evidence="2">Glutathione S-transferase family protein</fullName>
    </submittedName>
</protein>
<dbReference type="PANTHER" id="PTHR12289:SF41">
    <property type="entry name" value="FAILED AXON CONNECTIONS-RELATED"/>
    <property type="match status" value="1"/>
</dbReference>
<dbReference type="SUPFAM" id="SSF47616">
    <property type="entry name" value="GST C-terminal domain-like"/>
    <property type="match status" value="1"/>
</dbReference>